<feature type="region of interest" description="Disordered" evidence="1">
    <location>
        <begin position="1"/>
        <end position="54"/>
    </location>
</feature>
<dbReference type="HOGENOM" id="CLU_1173767_0_0_5"/>
<evidence type="ECO:0000313" key="2">
    <source>
        <dbReference type="EMBL" id="ABG62592.1"/>
    </source>
</evidence>
<accession>Q11J33</accession>
<dbReference type="AlphaFoldDB" id="Q11J33"/>
<dbReference type="EMBL" id="CP000390">
    <property type="protein sequence ID" value="ABG62592.1"/>
    <property type="molecule type" value="Genomic_DNA"/>
</dbReference>
<name>Q11J33_CHESB</name>
<evidence type="ECO:0000256" key="1">
    <source>
        <dbReference type="SAM" id="MobiDB-lite"/>
    </source>
</evidence>
<dbReference type="eggNOG" id="ENOG502ZFYB">
    <property type="taxonomic scope" value="Bacteria"/>
</dbReference>
<dbReference type="KEGG" id="mes:Meso_1196"/>
<organism evidence="2">
    <name type="scientific">Chelativorans sp. (strain BNC1)</name>
    <dbReference type="NCBI Taxonomy" id="266779"/>
    <lineage>
        <taxon>Bacteria</taxon>
        <taxon>Pseudomonadati</taxon>
        <taxon>Pseudomonadota</taxon>
        <taxon>Alphaproteobacteria</taxon>
        <taxon>Hyphomicrobiales</taxon>
        <taxon>Phyllobacteriaceae</taxon>
        <taxon>Chelativorans</taxon>
    </lineage>
</organism>
<gene>
    <name evidence="2" type="ordered locus">Meso_1196</name>
</gene>
<reference evidence="2" key="1">
    <citation type="submission" date="2006-06" db="EMBL/GenBank/DDBJ databases">
        <title>Complete sequence of chromosome of Chelativorans sp. BNC1.</title>
        <authorList>
            <consortium name="US DOE Joint Genome Institute"/>
            <person name="Copeland A."/>
            <person name="Lucas S."/>
            <person name="Lapidus A."/>
            <person name="Barry K."/>
            <person name="Detter J.C."/>
            <person name="Glavina del Rio T."/>
            <person name="Hammon N."/>
            <person name="Israni S."/>
            <person name="Dalin E."/>
            <person name="Tice H."/>
            <person name="Pitluck S."/>
            <person name="Chertkov O."/>
            <person name="Brettin T."/>
            <person name="Bruce D."/>
            <person name="Han C."/>
            <person name="Tapia R."/>
            <person name="Gilna P."/>
            <person name="Schmutz J."/>
            <person name="Larimer F."/>
            <person name="Land M."/>
            <person name="Hauser L."/>
            <person name="Kyrpides N."/>
            <person name="Mikhailova N."/>
            <person name="Richardson P."/>
        </authorList>
    </citation>
    <scope>NUCLEOTIDE SEQUENCE</scope>
    <source>
        <strain evidence="2">BNC1</strain>
    </source>
</reference>
<protein>
    <recommendedName>
        <fullName evidence="3">GcrA cell cycle regulator</fullName>
    </recommendedName>
</protein>
<sequence>MNSDALVHDRRHVAASSERTPTLVQGQPAGRGDGRSPNGARQHRDKARPARVSWTAEEDRILAEMAAEGRTGSEIGARLDRSRNSILGRANRLGIRLITPGTGNKNAEKGHSSVGRNATVRASAVFRGETRRHWQREPQPDDKAALHVISNEQKLIEEFIARNGVRRFDAGQTTDRYSIQKFLEERGYTLSGWQGKIKISSGRGRPRKLTWAQVIKLVDELRAAEGLPTFLRSVDA</sequence>
<proteinExistence type="predicted"/>
<dbReference type="STRING" id="266779.Meso_1196"/>
<dbReference type="OrthoDB" id="8450842at2"/>
<evidence type="ECO:0008006" key="3">
    <source>
        <dbReference type="Google" id="ProtNLM"/>
    </source>
</evidence>